<keyword evidence="6" id="KW-0812">Transmembrane</keyword>
<dbReference type="PRINTS" id="PR00344">
    <property type="entry name" value="BCTRLSENSOR"/>
</dbReference>
<reference evidence="8 9" key="1">
    <citation type="submission" date="2015-07" db="EMBL/GenBank/DDBJ databases">
        <title>Whole genome sequence of Herpetosiphon geysericola DSM 7119.</title>
        <authorList>
            <person name="Hemp J."/>
            <person name="Ward L.M."/>
            <person name="Pace L.A."/>
            <person name="Fischer W.W."/>
        </authorList>
    </citation>
    <scope>NUCLEOTIDE SEQUENCE [LARGE SCALE GENOMIC DNA]</scope>
    <source>
        <strain evidence="8 9">DSM 7119</strain>
    </source>
</reference>
<dbReference type="Gene3D" id="3.30.565.10">
    <property type="entry name" value="Histidine kinase-like ATPase, C-terminal domain"/>
    <property type="match status" value="1"/>
</dbReference>
<keyword evidence="6" id="KW-0472">Membrane</keyword>
<evidence type="ECO:0000313" key="8">
    <source>
        <dbReference type="EMBL" id="KPL92004.1"/>
    </source>
</evidence>
<dbReference type="CDD" id="cd00082">
    <property type="entry name" value="HisKA"/>
    <property type="match status" value="1"/>
</dbReference>
<accession>A0A0P6Y2M2</accession>
<dbReference type="STRING" id="70996.SE18_00155"/>
<dbReference type="EMBL" id="LGKP01000002">
    <property type="protein sequence ID" value="KPL92004.1"/>
    <property type="molecule type" value="Genomic_DNA"/>
</dbReference>
<dbReference type="InterPro" id="IPR036890">
    <property type="entry name" value="HATPase_C_sf"/>
</dbReference>
<evidence type="ECO:0000256" key="1">
    <source>
        <dbReference type="ARBA" id="ARBA00000085"/>
    </source>
</evidence>
<dbReference type="Proteomes" id="UP000050277">
    <property type="component" value="Unassembled WGS sequence"/>
</dbReference>
<dbReference type="Pfam" id="PF02518">
    <property type="entry name" value="HATPase_c"/>
    <property type="match status" value="1"/>
</dbReference>
<protein>
    <recommendedName>
        <fullName evidence="2">histidine kinase</fullName>
        <ecNumber evidence="2">2.7.13.3</ecNumber>
    </recommendedName>
</protein>
<sequence length="270" mass="30319">MIVLPLKAMIFGILLLLWLVASLGWWLGQRGKRPIIQHSADPILRQQIAQHRAFIGTLSHELRTPLTALLAHTAIVRNQQSEQTVRDHSLLTLEREAQRMARLVRDLLELHRLELSDELPLVPVNVALLAEEAIASIWVMADEAQIELQFEADPTHKRVLAHPDRLKQVWLNLLINCLRYCRAGDRVLVRVEASEQGLRCSVEDSGPGIAAADLPHVTEPLYRGVLDNQGSGLGLSLVKQILARHHSSLQLESSTSPPTGTHVWWILPYD</sequence>
<dbReference type="Gene3D" id="1.10.287.130">
    <property type="match status" value="1"/>
</dbReference>
<feature type="transmembrane region" description="Helical" evidence="6">
    <location>
        <begin position="6"/>
        <end position="27"/>
    </location>
</feature>
<dbReference type="PROSITE" id="PS50109">
    <property type="entry name" value="HIS_KIN"/>
    <property type="match status" value="1"/>
</dbReference>
<evidence type="ECO:0000256" key="4">
    <source>
        <dbReference type="ARBA" id="ARBA00022777"/>
    </source>
</evidence>
<dbReference type="InterPro" id="IPR005467">
    <property type="entry name" value="His_kinase_dom"/>
</dbReference>
<dbReference type="SUPFAM" id="SSF55874">
    <property type="entry name" value="ATPase domain of HSP90 chaperone/DNA topoisomerase II/histidine kinase"/>
    <property type="match status" value="1"/>
</dbReference>
<dbReference type="PANTHER" id="PTHR43547:SF2">
    <property type="entry name" value="HYBRID SIGNAL TRANSDUCTION HISTIDINE KINASE C"/>
    <property type="match status" value="1"/>
</dbReference>
<keyword evidence="4" id="KW-0418">Kinase</keyword>
<dbReference type="InterPro" id="IPR003661">
    <property type="entry name" value="HisK_dim/P_dom"/>
</dbReference>
<gene>
    <name evidence="8" type="ORF">SE18_00155</name>
</gene>
<dbReference type="GO" id="GO:0000155">
    <property type="term" value="F:phosphorelay sensor kinase activity"/>
    <property type="evidence" value="ECO:0007669"/>
    <property type="project" value="InterPro"/>
</dbReference>
<dbReference type="InterPro" id="IPR036097">
    <property type="entry name" value="HisK_dim/P_sf"/>
</dbReference>
<evidence type="ECO:0000313" key="9">
    <source>
        <dbReference type="Proteomes" id="UP000050277"/>
    </source>
</evidence>
<keyword evidence="6" id="KW-1133">Transmembrane helix</keyword>
<evidence type="ECO:0000256" key="6">
    <source>
        <dbReference type="SAM" id="Phobius"/>
    </source>
</evidence>
<proteinExistence type="predicted"/>
<dbReference type="PANTHER" id="PTHR43547">
    <property type="entry name" value="TWO-COMPONENT HISTIDINE KINASE"/>
    <property type="match status" value="1"/>
</dbReference>
<dbReference type="InterPro" id="IPR003594">
    <property type="entry name" value="HATPase_dom"/>
</dbReference>
<evidence type="ECO:0000259" key="7">
    <source>
        <dbReference type="PROSITE" id="PS50109"/>
    </source>
</evidence>
<dbReference type="InterPro" id="IPR004358">
    <property type="entry name" value="Sig_transdc_His_kin-like_C"/>
</dbReference>
<organism evidence="8 9">
    <name type="scientific">Herpetosiphon geysericola</name>
    <dbReference type="NCBI Taxonomy" id="70996"/>
    <lineage>
        <taxon>Bacteria</taxon>
        <taxon>Bacillati</taxon>
        <taxon>Chloroflexota</taxon>
        <taxon>Chloroflexia</taxon>
        <taxon>Herpetosiphonales</taxon>
        <taxon>Herpetosiphonaceae</taxon>
        <taxon>Herpetosiphon</taxon>
    </lineage>
</organism>
<evidence type="ECO:0000256" key="2">
    <source>
        <dbReference type="ARBA" id="ARBA00012438"/>
    </source>
</evidence>
<name>A0A0P6Y2M2_9CHLR</name>
<dbReference type="AlphaFoldDB" id="A0A0P6Y2M2"/>
<dbReference type="SMART" id="SM00388">
    <property type="entry name" value="HisKA"/>
    <property type="match status" value="1"/>
</dbReference>
<comment type="caution">
    <text evidence="8">The sequence shown here is derived from an EMBL/GenBank/DDBJ whole genome shotgun (WGS) entry which is preliminary data.</text>
</comment>
<feature type="domain" description="Histidine kinase" evidence="7">
    <location>
        <begin position="57"/>
        <end position="270"/>
    </location>
</feature>
<dbReference type="SMART" id="SM00387">
    <property type="entry name" value="HATPase_c"/>
    <property type="match status" value="1"/>
</dbReference>
<keyword evidence="3" id="KW-0597">Phosphoprotein</keyword>
<evidence type="ECO:0000256" key="3">
    <source>
        <dbReference type="ARBA" id="ARBA00022553"/>
    </source>
</evidence>
<dbReference type="SUPFAM" id="SSF47384">
    <property type="entry name" value="Homodimeric domain of signal transducing histidine kinase"/>
    <property type="match status" value="1"/>
</dbReference>
<dbReference type="RefSeq" id="WP_054532389.1">
    <property type="nucleotide sequence ID" value="NZ_LGKP01000002.1"/>
</dbReference>
<keyword evidence="9" id="KW-1185">Reference proteome</keyword>
<keyword evidence="5" id="KW-0902">Two-component regulatory system</keyword>
<dbReference type="OrthoDB" id="5499837at2"/>
<dbReference type="EC" id="2.7.13.3" evidence="2"/>
<evidence type="ECO:0000256" key="5">
    <source>
        <dbReference type="ARBA" id="ARBA00023012"/>
    </source>
</evidence>
<keyword evidence="4" id="KW-0808">Transferase</keyword>
<comment type="catalytic activity">
    <reaction evidence="1">
        <text>ATP + protein L-histidine = ADP + protein N-phospho-L-histidine.</text>
        <dbReference type="EC" id="2.7.13.3"/>
    </reaction>
</comment>
<dbReference type="Pfam" id="PF00512">
    <property type="entry name" value="HisKA"/>
    <property type="match status" value="1"/>
</dbReference>